<dbReference type="PANTHER" id="PTHR35010:SF2">
    <property type="entry name" value="BLL4672 PROTEIN"/>
    <property type="match status" value="1"/>
</dbReference>
<organism evidence="2 3">
    <name type="scientific">Actinoplanes palleronii</name>
    <dbReference type="NCBI Taxonomy" id="113570"/>
    <lineage>
        <taxon>Bacteria</taxon>
        <taxon>Bacillati</taxon>
        <taxon>Actinomycetota</taxon>
        <taxon>Actinomycetes</taxon>
        <taxon>Micromonosporales</taxon>
        <taxon>Micromonosporaceae</taxon>
        <taxon>Actinoplanes</taxon>
    </lineage>
</organism>
<gene>
    <name evidence="2" type="ORF">Apa02nite_036500</name>
</gene>
<dbReference type="InterPro" id="IPR001387">
    <property type="entry name" value="Cro/C1-type_HTH"/>
</dbReference>
<evidence type="ECO:0000259" key="1">
    <source>
        <dbReference type="PROSITE" id="PS50943"/>
    </source>
</evidence>
<comment type="caution">
    <text evidence="2">The sequence shown here is derived from an EMBL/GenBank/DDBJ whole genome shotgun (WGS) entry which is preliminary data.</text>
</comment>
<feature type="domain" description="HTH cro/C1-type" evidence="1">
    <location>
        <begin position="34"/>
        <end position="81"/>
    </location>
</feature>
<accession>A0ABQ4BAC3</accession>
<dbReference type="SUPFAM" id="SSF47413">
    <property type="entry name" value="lambda repressor-like DNA-binding domains"/>
    <property type="match status" value="1"/>
</dbReference>
<proteinExistence type="predicted"/>
<dbReference type="Proteomes" id="UP000624709">
    <property type="component" value="Unassembled WGS sequence"/>
</dbReference>
<keyword evidence="2" id="KW-0238">DNA-binding</keyword>
<dbReference type="Gene3D" id="3.30.450.180">
    <property type="match status" value="1"/>
</dbReference>
<dbReference type="Pfam" id="PF13560">
    <property type="entry name" value="HTH_31"/>
    <property type="match status" value="1"/>
</dbReference>
<dbReference type="CDD" id="cd00093">
    <property type="entry name" value="HTH_XRE"/>
    <property type="match status" value="1"/>
</dbReference>
<keyword evidence="3" id="KW-1185">Reference proteome</keyword>
<dbReference type="InterPro" id="IPR041413">
    <property type="entry name" value="MLTR_LBD"/>
</dbReference>
<dbReference type="PANTHER" id="PTHR35010">
    <property type="entry name" value="BLL4672 PROTEIN-RELATED"/>
    <property type="match status" value="1"/>
</dbReference>
<dbReference type="InterPro" id="IPR010982">
    <property type="entry name" value="Lambda_DNA-bd_dom_sf"/>
</dbReference>
<evidence type="ECO:0000313" key="3">
    <source>
        <dbReference type="Proteomes" id="UP000624709"/>
    </source>
</evidence>
<dbReference type="Pfam" id="PF17765">
    <property type="entry name" value="MLTR_LBD"/>
    <property type="match status" value="1"/>
</dbReference>
<dbReference type="RefSeq" id="WP_203826043.1">
    <property type="nucleotide sequence ID" value="NZ_BAAATY010000011.1"/>
</dbReference>
<protein>
    <submittedName>
        <fullName evidence="2">DNA-binding protein</fullName>
    </submittedName>
</protein>
<dbReference type="SMART" id="SM00530">
    <property type="entry name" value="HTH_XRE"/>
    <property type="match status" value="1"/>
</dbReference>
<dbReference type="PROSITE" id="PS50943">
    <property type="entry name" value="HTH_CROC1"/>
    <property type="match status" value="1"/>
</dbReference>
<name>A0ABQ4BAC3_9ACTN</name>
<dbReference type="EMBL" id="BOMS01000049">
    <property type="protein sequence ID" value="GIE67542.1"/>
    <property type="molecule type" value="Genomic_DNA"/>
</dbReference>
<reference evidence="2 3" key="1">
    <citation type="submission" date="2021-01" db="EMBL/GenBank/DDBJ databases">
        <title>Whole genome shotgun sequence of Actinoplanes palleronii NBRC 14916.</title>
        <authorList>
            <person name="Komaki H."/>
            <person name="Tamura T."/>
        </authorList>
    </citation>
    <scope>NUCLEOTIDE SEQUENCE [LARGE SCALE GENOMIC DNA]</scope>
    <source>
        <strain evidence="2 3">NBRC 14916</strain>
    </source>
</reference>
<dbReference type="GO" id="GO:0003677">
    <property type="term" value="F:DNA binding"/>
    <property type="evidence" value="ECO:0007669"/>
    <property type="project" value="UniProtKB-KW"/>
</dbReference>
<dbReference type="Gene3D" id="1.10.260.40">
    <property type="entry name" value="lambda repressor-like DNA-binding domains"/>
    <property type="match status" value="1"/>
</dbReference>
<evidence type="ECO:0000313" key="2">
    <source>
        <dbReference type="EMBL" id="GIE67542.1"/>
    </source>
</evidence>
<sequence>MDRAQLADFLRARREALQPEDVGLLRGPVRRTSGLRREEVAVLAGMSVDYYNRIEQQRGSMPSEQMLAGLARGLRLTLAERDHLFRLAGHAAPVRRIRDDHPSPVMMRIVASLADVPALLFSQFGEVLLQTRPAVALLGGDWTRFSGLSRYLVYRWFVEPAMRDLYPVEDHPLRGRVFVADIRAAYSADPGGKAGEIVAALLEVSAEFAAIWRRHEVDVIHHHDLKRYRHAELGELELYCQPVLDRDQSHELLVFTAVPGSPSQEKLRMLAAV</sequence>